<dbReference type="EMBL" id="JAKEVY010000001">
    <property type="protein sequence ID" value="MCF1713549.1"/>
    <property type="molecule type" value="Genomic_DNA"/>
</dbReference>
<keyword evidence="1" id="KW-0472">Membrane</keyword>
<comment type="caution">
    <text evidence="4">The sequence shown here is derived from an EMBL/GenBank/DDBJ whole genome shotgun (WGS) entry which is preliminary data.</text>
</comment>
<evidence type="ECO:0000256" key="1">
    <source>
        <dbReference type="SAM" id="Phobius"/>
    </source>
</evidence>
<keyword evidence="1" id="KW-1133">Transmembrane helix</keyword>
<accession>A0ABS9BCY5</accession>
<feature type="transmembrane region" description="Helical" evidence="1">
    <location>
        <begin position="47"/>
        <end position="67"/>
    </location>
</feature>
<dbReference type="InterPro" id="IPR019251">
    <property type="entry name" value="DUF2231_TM"/>
</dbReference>
<dbReference type="RefSeq" id="WP_234864079.1">
    <property type="nucleotide sequence ID" value="NZ_JAKEVY010000001.1"/>
</dbReference>
<feature type="domain" description="DUF2231" evidence="3">
    <location>
        <begin position="14"/>
        <end position="138"/>
    </location>
</feature>
<keyword evidence="1" id="KW-0812">Transmembrane</keyword>
<dbReference type="Pfam" id="PF09990">
    <property type="entry name" value="DUF2231"/>
    <property type="match status" value="1"/>
</dbReference>
<keyword evidence="5" id="KW-1185">Reference proteome</keyword>
<dbReference type="PANTHER" id="PTHR35889">
    <property type="entry name" value="CYCLOINULO-OLIGOSACCHARIDE FRUCTANOTRANSFERASE-RELATED"/>
    <property type="match status" value="1"/>
</dbReference>
<evidence type="ECO:0000313" key="5">
    <source>
        <dbReference type="Proteomes" id="UP001200145"/>
    </source>
</evidence>
<sequence length="463" mass="50503">MQLNSEFSLFIGRFHPLLVHLPIGLLSFALVLHLIQWKKKSSRLTEALSILWLLAAISGGLSILTGWLLSSGGDYESQTLERHKNGGILVAVLSMVVFITYLIQGKSQRSAFPILRLVGIVSAIGSMILTGHWGGALTHGGSYLTEYSPFAASDSMGAAGSTARQIRELDSAYLFEDAVMPILQAKCASCHNEEKTKGEYLLTSHAAILKGGKSGAGVVPGNLATSELYRRISLPEDHKEFMPTDGKTPLTEEQKAILEWWIETGAHQQQRVTAFAPNAKRRDELVRFFRLDQQAVAGYIAPAPEPSAIDALLNNGYQVNLLTRTGNLLEVKFNGKGSSRPDLSVLAGVKQQLVWLQLENCQLEDADLPALASLTSLFKLNLNRNPISEKGLSFLPALTKLEYLNLYGTQVSEAGLPLLTSLPALKKLYLWESKVDQTKIDSSSLPVKLELVLALDSQVPGTD</sequence>
<dbReference type="Pfam" id="PF07635">
    <property type="entry name" value="PSCyt1"/>
    <property type="match status" value="1"/>
</dbReference>
<name>A0ABS9BCY5_9BACT</name>
<evidence type="ECO:0000313" key="4">
    <source>
        <dbReference type="EMBL" id="MCF1713549.1"/>
    </source>
</evidence>
<feature type="domain" description="Cytochrome C Planctomycete-type" evidence="2">
    <location>
        <begin position="187"/>
        <end position="243"/>
    </location>
</feature>
<dbReference type="InterPro" id="IPR032675">
    <property type="entry name" value="LRR_dom_sf"/>
</dbReference>
<evidence type="ECO:0000259" key="2">
    <source>
        <dbReference type="Pfam" id="PF07635"/>
    </source>
</evidence>
<reference evidence="4 5" key="1">
    <citation type="submission" date="2022-01" db="EMBL/GenBank/DDBJ databases">
        <title>Flavihumibacter sp. nov., isolated from sediment of a river.</title>
        <authorList>
            <person name="Liu H."/>
        </authorList>
    </citation>
    <scope>NUCLEOTIDE SEQUENCE [LARGE SCALE GENOMIC DNA]</scope>
    <source>
        <strain evidence="4 5">RY-1</strain>
    </source>
</reference>
<dbReference type="InterPro" id="IPR011429">
    <property type="entry name" value="Cyt_c_Planctomycete-type"/>
</dbReference>
<gene>
    <name evidence="4" type="ORF">L0U88_02760</name>
</gene>
<evidence type="ECO:0008006" key="6">
    <source>
        <dbReference type="Google" id="ProtNLM"/>
    </source>
</evidence>
<protein>
    <recommendedName>
        <fullName evidence="6">Cytochrome c</fullName>
    </recommendedName>
</protein>
<organism evidence="4 5">
    <name type="scientific">Flavihumibacter fluminis</name>
    <dbReference type="NCBI Taxonomy" id="2909236"/>
    <lineage>
        <taxon>Bacteria</taxon>
        <taxon>Pseudomonadati</taxon>
        <taxon>Bacteroidota</taxon>
        <taxon>Chitinophagia</taxon>
        <taxon>Chitinophagales</taxon>
        <taxon>Chitinophagaceae</taxon>
        <taxon>Flavihumibacter</taxon>
    </lineage>
</organism>
<dbReference type="PANTHER" id="PTHR35889:SF3">
    <property type="entry name" value="F-BOX DOMAIN-CONTAINING PROTEIN"/>
    <property type="match status" value="1"/>
</dbReference>
<evidence type="ECO:0000259" key="3">
    <source>
        <dbReference type="Pfam" id="PF09990"/>
    </source>
</evidence>
<proteinExistence type="predicted"/>
<dbReference type="SUPFAM" id="SSF52047">
    <property type="entry name" value="RNI-like"/>
    <property type="match status" value="1"/>
</dbReference>
<feature type="transmembrane region" description="Helical" evidence="1">
    <location>
        <begin position="17"/>
        <end position="35"/>
    </location>
</feature>
<dbReference type="Gene3D" id="3.80.10.10">
    <property type="entry name" value="Ribonuclease Inhibitor"/>
    <property type="match status" value="1"/>
</dbReference>
<feature type="transmembrane region" description="Helical" evidence="1">
    <location>
        <begin position="115"/>
        <end position="135"/>
    </location>
</feature>
<feature type="transmembrane region" description="Helical" evidence="1">
    <location>
        <begin position="87"/>
        <end position="103"/>
    </location>
</feature>
<dbReference type="Proteomes" id="UP001200145">
    <property type="component" value="Unassembled WGS sequence"/>
</dbReference>